<evidence type="ECO:0000313" key="3">
    <source>
        <dbReference type="EMBL" id="KZN50333.1"/>
    </source>
</evidence>
<evidence type="ECO:0000259" key="1">
    <source>
        <dbReference type="Pfam" id="PF09836"/>
    </source>
</evidence>
<evidence type="ECO:0000313" key="4">
    <source>
        <dbReference type="Proteomes" id="UP000076503"/>
    </source>
</evidence>
<dbReference type="AlphaFoldDB" id="A0A161Y2M1"/>
<dbReference type="OrthoDB" id="4146344at2"/>
<accession>A0A161Y2M1</accession>
<proteinExistence type="predicted"/>
<protein>
    <submittedName>
        <fullName evidence="3">Uncharacterized protein</fullName>
    </submittedName>
</protein>
<dbReference type="RefSeq" id="WP_063362006.1">
    <property type="nucleotide sequence ID" value="NZ_AUXZ01000075.1"/>
</dbReference>
<comment type="caution">
    <text evidence="3">The sequence shown here is derived from an EMBL/GenBank/DDBJ whole genome shotgun (WGS) entry which is preliminary data.</text>
</comment>
<dbReference type="PATRIC" id="fig|1365251.3.peg.2559"/>
<dbReference type="EMBL" id="AUXZ01000075">
    <property type="protein sequence ID" value="KZN50333.1"/>
    <property type="molecule type" value="Genomic_DNA"/>
</dbReference>
<dbReference type="InterPro" id="IPR044922">
    <property type="entry name" value="DUF2063_N_sf"/>
</dbReference>
<dbReference type="InterPro" id="IPR018640">
    <property type="entry name" value="DUF2063"/>
</dbReference>
<feature type="domain" description="Putative DNA-binding" evidence="1">
    <location>
        <begin position="5"/>
        <end position="91"/>
    </location>
</feature>
<organism evidence="3 4">
    <name type="scientific">Pseudoalteromonas luteoviolacea H33</name>
    <dbReference type="NCBI Taxonomy" id="1365251"/>
    <lineage>
        <taxon>Bacteria</taxon>
        <taxon>Pseudomonadati</taxon>
        <taxon>Pseudomonadota</taxon>
        <taxon>Gammaproteobacteria</taxon>
        <taxon>Alteromonadales</taxon>
        <taxon>Pseudoalteromonadaceae</taxon>
        <taxon>Pseudoalteromonas</taxon>
    </lineage>
</organism>
<dbReference type="Gene3D" id="1.10.150.690">
    <property type="entry name" value="DUF2063"/>
    <property type="match status" value="1"/>
</dbReference>
<feature type="domain" description="NGO1945-like C-terminal" evidence="2">
    <location>
        <begin position="143"/>
        <end position="238"/>
    </location>
</feature>
<reference evidence="3 4" key="1">
    <citation type="submission" date="2013-07" db="EMBL/GenBank/DDBJ databases">
        <title>Comparative Genomic and Metabolomic Analysis of Twelve Strains of Pseudoalteromonas luteoviolacea.</title>
        <authorList>
            <person name="Vynne N.G."/>
            <person name="Mansson M."/>
            <person name="Gram L."/>
        </authorList>
    </citation>
    <scope>NUCLEOTIDE SEQUENCE [LARGE SCALE GENOMIC DNA]</scope>
    <source>
        <strain evidence="3 4">H33</strain>
    </source>
</reference>
<dbReference type="Pfam" id="PF09836">
    <property type="entry name" value="DUF2063"/>
    <property type="match status" value="1"/>
</dbReference>
<dbReference type="Proteomes" id="UP000076503">
    <property type="component" value="Unassembled WGS sequence"/>
</dbReference>
<sequence length="256" mass="29475">MSFQEVQAAFVAHIKDPENAVKPSDIEDRRMKIYRELFFNNVEGFVASAFPVLKSLYDEKSWIALVRQFFAEHQCTSPYFLEISQEFLKYLDQGYRPKESDPVFMFELAHYEWVELNVSILQRDNYDLLFDAELDEHQPLFLSSVAQCVQYTFPVHQIQVGYQPEQPQEGPYSFVVYRDLEEEIQFIALNPMTSLLLASVEQQPGMSVLEICEQIAQQTSGFTASQLVVGALQTLQQFAEKGIVVDKSSRSPLLMS</sequence>
<dbReference type="InterPro" id="IPR054098">
    <property type="entry name" value="NGO1945-like_C"/>
</dbReference>
<name>A0A161Y2M1_9GAMM</name>
<dbReference type="Pfam" id="PF22106">
    <property type="entry name" value="NGO1945_C"/>
    <property type="match status" value="1"/>
</dbReference>
<dbReference type="Gene3D" id="3.90.930.50">
    <property type="match status" value="1"/>
</dbReference>
<evidence type="ECO:0000259" key="2">
    <source>
        <dbReference type="Pfam" id="PF22106"/>
    </source>
</evidence>
<gene>
    <name evidence="3" type="ORF">N476_02255</name>
</gene>